<protein>
    <recommendedName>
        <fullName evidence="3">Large ribosomal subunit assembly factor BipA</fullName>
        <ecNumber evidence="3">3.6.5.-</ecNumber>
    </recommendedName>
    <alternativeName>
        <fullName evidence="3">GTP-binding protein BipA</fullName>
    </alternativeName>
</protein>
<dbReference type="SUPFAM" id="SSF50447">
    <property type="entry name" value="Translation proteins"/>
    <property type="match status" value="1"/>
</dbReference>
<dbReference type="InterPro" id="IPR005225">
    <property type="entry name" value="Small_GTP-bd"/>
</dbReference>
<dbReference type="GO" id="GO:0003924">
    <property type="term" value="F:GTPase activity"/>
    <property type="evidence" value="ECO:0007669"/>
    <property type="project" value="UniProtKB-UniRule"/>
</dbReference>
<dbReference type="RefSeq" id="WP_013961760.1">
    <property type="nucleotide sequence ID" value="NC_015730.1"/>
</dbReference>
<keyword evidence="6" id="KW-1185">Reference proteome</keyword>
<feature type="binding site" evidence="3">
    <location>
        <begin position="126"/>
        <end position="129"/>
    </location>
    <ligand>
        <name>GTP</name>
        <dbReference type="ChEBI" id="CHEBI:37565"/>
    </ligand>
</feature>
<dbReference type="SUPFAM" id="SSF54980">
    <property type="entry name" value="EF-G C-terminal domain-like"/>
    <property type="match status" value="2"/>
</dbReference>
<dbReference type="InterPro" id="IPR047043">
    <property type="entry name" value="BipA_III"/>
</dbReference>
<name>F7ZJK1_ROSLO</name>
<dbReference type="NCBIfam" id="TIGR01394">
    <property type="entry name" value="TypA_BipA"/>
    <property type="match status" value="1"/>
</dbReference>
<dbReference type="PROSITE" id="PS51722">
    <property type="entry name" value="G_TR_2"/>
    <property type="match status" value="1"/>
</dbReference>
<dbReference type="HAMAP" id="MF_00849">
    <property type="entry name" value="BipA"/>
    <property type="match status" value="1"/>
</dbReference>
<keyword evidence="1 3" id="KW-0547">Nucleotide-binding</keyword>
<keyword evidence="3" id="KW-0963">Cytoplasm</keyword>
<dbReference type="SMART" id="SM00838">
    <property type="entry name" value="EFG_C"/>
    <property type="match status" value="1"/>
</dbReference>
<dbReference type="InterPro" id="IPR035647">
    <property type="entry name" value="EFG_III/V"/>
</dbReference>
<evidence type="ECO:0000256" key="2">
    <source>
        <dbReference type="ARBA" id="ARBA00023134"/>
    </source>
</evidence>
<keyword evidence="3" id="KW-0378">Hydrolase</keyword>
<proteinExistence type="inferred from homology"/>
<dbReference type="InterPro" id="IPR035651">
    <property type="entry name" value="BipA_V"/>
</dbReference>
<dbReference type="CDD" id="cd03710">
    <property type="entry name" value="BipA_TypA_C"/>
    <property type="match status" value="1"/>
</dbReference>
<dbReference type="GO" id="GO:0043022">
    <property type="term" value="F:ribosome binding"/>
    <property type="evidence" value="ECO:0007669"/>
    <property type="project" value="UniProtKB-UniRule"/>
</dbReference>
<dbReference type="Pfam" id="PF00009">
    <property type="entry name" value="GTP_EFTU"/>
    <property type="match status" value="1"/>
</dbReference>
<accession>F7ZJK1</accession>
<dbReference type="FunFam" id="3.30.70.240:FF:000002">
    <property type="entry name" value="GTP-binding protein TypA"/>
    <property type="match status" value="1"/>
</dbReference>
<dbReference type="Proteomes" id="UP000001353">
    <property type="component" value="Chromosome"/>
</dbReference>
<dbReference type="InterPro" id="IPR009000">
    <property type="entry name" value="Transl_B-barrel_sf"/>
</dbReference>
<dbReference type="InterPro" id="IPR042116">
    <property type="entry name" value="TypA/BipA_C"/>
</dbReference>
<keyword evidence="2 3" id="KW-0342">GTP-binding</keyword>
<evidence type="ECO:0000259" key="4">
    <source>
        <dbReference type="PROSITE" id="PS51722"/>
    </source>
</evidence>
<dbReference type="PANTHER" id="PTHR42908">
    <property type="entry name" value="TRANSLATION ELONGATION FACTOR-RELATED"/>
    <property type="match status" value="1"/>
</dbReference>
<dbReference type="CDD" id="cd01891">
    <property type="entry name" value="TypA_BipA"/>
    <property type="match status" value="1"/>
</dbReference>
<dbReference type="EMBL" id="CP002623">
    <property type="protein sequence ID" value="AEI93832.1"/>
    <property type="molecule type" value="Genomic_DNA"/>
</dbReference>
<dbReference type="InterPro" id="IPR047041">
    <property type="entry name" value="BipA_GTP-bd_dom"/>
</dbReference>
<organism evidence="5 6">
    <name type="scientific">Roseobacter litoralis (strain ATCC 49566 / DSM 6996 / JCM 21268 / NBRC 15278 / OCh 149)</name>
    <dbReference type="NCBI Taxonomy" id="391595"/>
    <lineage>
        <taxon>Bacteria</taxon>
        <taxon>Pseudomonadati</taxon>
        <taxon>Pseudomonadota</taxon>
        <taxon>Alphaproteobacteria</taxon>
        <taxon>Rhodobacterales</taxon>
        <taxon>Roseobacteraceae</taxon>
        <taxon>Roseobacter</taxon>
    </lineage>
</organism>
<evidence type="ECO:0000313" key="5">
    <source>
        <dbReference type="EMBL" id="AEI93832.1"/>
    </source>
</evidence>
<dbReference type="GO" id="GO:0019843">
    <property type="term" value="F:rRNA binding"/>
    <property type="evidence" value="ECO:0007669"/>
    <property type="project" value="UniProtKB-KW"/>
</dbReference>
<dbReference type="Gene3D" id="3.30.70.870">
    <property type="entry name" value="Elongation Factor G (Translational Gtpase), domain 3"/>
    <property type="match status" value="1"/>
</dbReference>
<dbReference type="Gene3D" id="3.30.70.240">
    <property type="match status" value="1"/>
</dbReference>
<keyword evidence="3" id="KW-0820">tRNA-binding</keyword>
<comment type="function">
    <text evidence="3">A 50S ribosomal subunit assembly protein with GTPase activity, required for 50S subunit assembly at low temperatures, may also play a role in translation. Binds GTP and analogs. Binds the 70S ribosome between the 30S and 50S subunits, in a similar position as ribosome-bound EF-G; it contacts a number of ribosomal proteins, both rRNAs and the A-site tRNA.</text>
</comment>
<dbReference type="PROSITE" id="PS00301">
    <property type="entry name" value="G_TR_1"/>
    <property type="match status" value="1"/>
</dbReference>
<dbReference type="CDD" id="cd03691">
    <property type="entry name" value="BipA_TypA_II"/>
    <property type="match status" value="1"/>
</dbReference>
<dbReference type="eggNOG" id="COG1217">
    <property type="taxonomic scope" value="Bacteria"/>
</dbReference>
<reference evidence="5 6" key="1">
    <citation type="journal article" date="2011" name="BMC Genomics">
        <title>Comparative genome analysis and genome-guided physiological analysis of Roseobacter litoralis.</title>
        <authorList>
            <person name="Kalhoefer D."/>
            <person name="Thole S."/>
            <person name="Voget S."/>
            <person name="Lehmann R."/>
            <person name="Liesegang H."/>
            <person name="Wollher A."/>
            <person name="Daniel R."/>
            <person name="Simon M."/>
            <person name="Brinkhoff T."/>
        </authorList>
    </citation>
    <scope>NUCLEOTIDE SEQUENCE [LARGE SCALE GENOMIC DNA]</scope>
    <source>
        <strain evidence="6">ATCC 49566 / DSM 6996 / JCM 21268 / NBRC 15278 / OCh 149</strain>
    </source>
</reference>
<dbReference type="HOGENOM" id="CLU_017016_4_0_5"/>
<feature type="binding site" evidence="3">
    <location>
        <begin position="13"/>
        <end position="18"/>
    </location>
    <ligand>
        <name>GTP</name>
        <dbReference type="ChEBI" id="CHEBI:37565"/>
    </ligand>
</feature>
<dbReference type="CDD" id="cd16263">
    <property type="entry name" value="BipA_III"/>
    <property type="match status" value="1"/>
</dbReference>
<comment type="subcellular location">
    <subcellularLocation>
        <location evidence="3">Cytoplasm</location>
    </subcellularLocation>
    <text evidence="3">Binds to ribosomes.</text>
</comment>
<dbReference type="InterPro" id="IPR027417">
    <property type="entry name" value="P-loop_NTPase"/>
</dbReference>
<dbReference type="Gene3D" id="2.40.30.10">
    <property type="entry name" value="Translation factors"/>
    <property type="match status" value="1"/>
</dbReference>
<dbReference type="InterPro" id="IPR006298">
    <property type="entry name" value="BipA"/>
</dbReference>
<keyword evidence="3" id="KW-0694">RNA-binding</keyword>
<dbReference type="Pfam" id="PF21018">
    <property type="entry name" value="BipA_C"/>
    <property type="match status" value="1"/>
</dbReference>
<dbReference type="Pfam" id="PF03144">
    <property type="entry name" value="GTP_EFTU_D2"/>
    <property type="match status" value="1"/>
</dbReference>
<dbReference type="GO" id="GO:1990904">
    <property type="term" value="C:ribonucleoprotein complex"/>
    <property type="evidence" value="ECO:0007669"/>
    <property type="project" value="TreeGrafter"/>
</dbReference>
<dbReference type="GO" id="GO:0097216">
    <property type="term" value="F:guanosine tetraphosphate binding"/>
    <property type="evidence" value="ECO:0007669"/>
    <property type="project" value="UniProtKB-ARBA"/>
</dbReference>
<dbReference type="Gene3D" id="2.40.50.250">
    <property type="entry name" value="bipa protein"/>
    <property type="match status" value="1"/>
</dbReference>
<dbReference type="Gene3D" id="3.40.50.300">
    <property type="entry name" value="P-loop containing nucleotide triphosphate hydrolases"/>
    <property type="match status" value="1"/>
</dbReference>
<dbReference type="InterPro" id="IPR047042">
    <property type="entry name" value="BipA_II"/>
</dbReference>
<dbReference type="InterPro" id="IPR000640">
    <property type="entry name" value="EFG_V-like"/>
</dbReference>
<feature type="domain" description="Tr-type G" evidence="4">
    <location>
        <begin position="1"/>
        <end position="196"/>
    </location>
</feature>
<dbReference type="InterPro" id="IPR031157">
    <property type="entry name" value="G_TR_CS"/>
</dbReference>
<gene>
    <name evidence="3" type="primary">bipA</name>
    <name evidence="5" type="ordered locus">RLO149_c018430</name>
</gene>
<keyword evidence="3" id="KW-0699">rRNA-binding</keyword>
<dbReference type="KEGG" id="rli:RLO149_c018430"/>
<dbReference type="GO" id="GO:0000027">
    <property type="term" value="P:ribosomal large subunit assembly"/>
    <property type="evidence" value="ECO:0007669"/>
    <property type="project" value="UniProtKB-UniRule"/>
</dbReference>
<dbReference type="InterPro" id="IPR004161">
    <property type="entry name" value="EFTu-like_2"/>
</dbReference>
<dbReference type="GO" id="GO:0005525">
    <property type="term" value="F:GTP binding"/>
    <property type="evidence" value="ECO:0007669"/>
    <property type="project" value="UniProtKB-UniRule"/>
</dbReference>
<dbReference type="PANTHER" id="PTHR42908:SF8">
    <property type="entry name" value="TR-TYPE G DOMAIN-CONTAINING PROTEIN"/>
    <property type="match status" value="1"/>
</dbReference>
<dbReference type="PRINTS" id="PR00315">
    <property type="entry name" value="ELONGATNFCT"/>
</dbReference>
<dbReference type="OrthoDB" id="9802948at2"/>
<evidence type="ECO:0000313" key="6">
    <source>
        <dbReference type="Proteomes" id="UP000001353"/>
    </source>
</evidence>
<dbReference type="FunFam" id="2.40.50.250:FF:000001">
    <property type="entry name" value="GTP-binding protein TypA"/>
    <property type="match status" value="1"/>
</dbReference>
<dbReference type="GO" id="GO:0000049">
    <property type="term" value="F:tRNA binding"/>
    <property type="evidence" value="ECO:0007669"/>
    <property type="project" value="UniProtKB-KW"/>
</dbReference>
<comment type="similarity">
    <text evidence="3">Belongs to the TRAFAC class translation factor GTPase superfamily. Classic translation factor GTPase family. BipA subfamily.</text>
</comment>
<dbReference type="FunFam" id="3.30.70.870:FF:000003">
    <property type="entry name" value="GTP-binding protein TypA"/>
    <property type="match status" value="1"/>
</dbReference>
<dbReference type="InterPro" id="IPR048876">
    <property type="entry name" value="BipA_C"/>
</dbReference>
<dbReference type="Pfam" id="PF00679">
    <property type="entry name" value="EFG_C"/>
    <property type="match status" value="1"/>
</dbReference>
<dbReference type="NCBIfam" id="TIGR00231">
    <property type="entry name" value="small_GTP"/>
    <property type="match status" value="1"/>
</dbReference>
<dbReference type="SUPFAM" id="SSF52540">
    <property type="entry name" value="P-loop containing nucleoside triphosphate hydrolases"/>
    <property type="match status" value="1"/>
</dbReference>
<sequence>MDLRNIAIIAHVDHGKTTLVDELLKQSGTYRENQATTERAMDSNDLERERGITILAKATSVEWKGTRVNIVDTPGHADFGGEVERILSMVDGVVLLVDAAEGPMPQTKFVTSKALALGLRPIVVLNKVDKPDAEPDRALDECFDLFANLGADDDQLDFPAMYASGRSGWADVELDGPRKDLSALFDLIVEHVPAPAQLAQRDEPFQMLATTLGADPFIGRILTGRVEAGTVKAGETVKALSRDGSQIESFRVTKVLAFRGLNQQPIDLAEAGDIVSLAGMSKATVADSIVAPQVTEALPSQPIDPPTITVTFGINDSPLAGRDGKKVQSRVIRERLMKEAESNVAIKISDTPGGEAFEVAGRGELQMGVLIENMRREGFELSISRPQVLFRDIDGVRHEPIEEATIDVDDEYSGAVIEKITGARRGELVEMKPAGAGKTRIVAHVPSRGLIGYHGEFLTDTRGTGVLNRVFHGWSPHKGPIPGRRAGVLISMENGTSVAYALWNLEERGRMMIGAQANVYTGMIIGEHSRENDLEVNPLKGKKLTNVRASGTDEAVRLTTPITLSLEEAIAYIDDDELVEVTPTAIRLRKRYLDPHERKRMARAG</sequence>
<comment type="catalytic activity">
    <reaction evidence="3">
        <text>GTP + H2O = GDP + phosphate + H(+)</text>
        <dbReference type="Rhea" id="RHEA:19669"/>
        <dbReference type="ChEBI" id="CHEBI:15377"/>
        <dbReference type="ChEBI" id="CHEBI:15378"/>
        <dbReference type="ChEBI" id="CHEBI:37565"/>
        <dbReference type="ChEBI" id="CHEBI:43474"/>
        <dbReference type="ChEBI" id="CHEBI:58189"/>
    </reaction>
</comment>
<evidence type="ECO:0000256" key="1">
    <source>
        <dbReference type="ARBA" id="ARBA00022741"/>
    </source>
</evidence>
<comment type="subunit">
    <text evidence="3">Monomer.</text>
</comment>
<keyword evidence="3" id="KW-0690">Ribosome biogenesis</keyword>
<dbReference type="STRING" id="391595.RLO149_c018430"/>
<dbReference type="InterPro" id="IPR000795">
    <property type="entry name" value="T_Tr_GTP-bd_dom"/>
</dbReference>
<evidence type="ECO:0000256" key="3">
    <source>
        <dbReference type="HAMAP-Rule" id="MF_00849"/>
    </source>
</evidence>
<dbReference type="FunFam" id="3.40.50.300:FF:000055">
    <property type="entry name" value="GTP-binding protein TypA"/>
    <property type="match status" value="1"/>
</dbReference>
<dbReference type="GO" id="GO:0005829">
    <property type="term" value="C:cytosol"/>
    <property type="evidence" value="ECO:0007669"/>
    <property type="project" value="TreeGrafter"/>
</dbReference>
<dbReference type="EC" id="3.6.5.-" evidence="3"/>
<dbReference type="AlphaFoldDB" id="F7ZJK1"/>